<dbReference type="PANTHER" id="PTHR10910:SF62">
    <property type="entry name" value="AT07585P-RELATED"/>
    <property type="match status" value="1"/>
</dbReference>
<dbReference type="InterPro" id="IPR002466">
    <property type="entry name" value="A_deamin"/>
</dbReference>
<dbReference type="GO" id="GO:0003726">
    <property type="term" value="F:double-stranded RNA adenosine deaminase activity"/>
    <property type="evidence" value="ECO:0007669"/>
    <property type="project" value="TreeGrafter"/>
</dbReference>
<dbReference type="HOGENOM" id="CLU_005382_5_0_1"/>
<dbReference type="GO" id="GO:0006382">
    <property type="term" value="P:adenosine to inosine editing"/>
    <property type="evidence" value="ECO:0007669"/>
    <property type="project" value="TreeGrafter"/>
</dbReference>
<reference evidence="2 3" key="1">
    <citation type="submission" date="2014-04" db="EMBL/GenBank/DDBJ databases">
        <title>Evolutionary Origins and Diversification of the Mycorrhizal Mutualists.</title>
        <authorList>
            <consortium name="DOE Joint Genome Institute"/>
            <consortium name="Mycorrhizal Genomics Consortium"/>
            <person name="Kohler A."/>
            <person name="Kuo A."/>
            <person name="Nagy L.G."/>
            <person name="Floudas D."/>
            <person name="Copeland A."/>
            <person name="Barry K.W."/>
            <person name="Cichocki N."/>
            <person name="Veneault-Fourrey C."/>
            <person name="LaButti K."/>
            <person name="Lindquist E.A."/>
            <person name="Lipzen A."/>
            <person name="Lundell T."/>
            <person name="Morin E."/>
            <person name="Murat C."/>
            <person name="Riley R."/>
            <person name="Ohm R."/>
            <person name="Sun H."/>
            <person name="Tunlid A."/>
            <person name="Henrissat B."/>
            <person name="Grigoriev I.V."/>
            <person name="Hibbett D.S."/>
            <person name="Martin F."/>
        </authorList>
    </citation>
    <scope>NUCLEOTIDE SEQUENCE [LARGE SCALE GENOMIC DNA]</scope>
    <source>
        <strain evidence="2 3">Koide BX008</strain>
    </source>
</reference>
<sequence>MTIFDDAVRSLLDKYASLSYEPPHNQFTVLAAFFLYLPDSSTHKVISLATGTKCLPTVKLPTRGEALHDSHAEVVARRAAVRWFLEEIGRCHDSQSSEWITWNSERRRYSLHAGVQLNLYISTLPCKAGGDASTRFLAATQDDEMARLKDSAPTPPSLDLPAPAPPLTISRGRDGYSLLGVLRTKPGRADSPATICMSCSDKIASWNVHGIQGALGSLVLEPLYINTVIIGEVLNPDRVDDLRRVVEEDCVRGLWARVADVNKDLPDGFSVHKPTIHFTSIPFVHSRTELTKLTPDTGPTNESLCWVAERSTHEVLINGLKRGVSPKHRFRNKSRPLVCKYSMYQLVHETLIRLAHPGQNRSLTYFEFKREPEQYQKAKDILRGPSSPFSGWLKSGIKWEGFDLEGQLS</sequence>
<dbReference type="PROSITE" id="PS50141">
    <property type="entry name" value="A_DEAMIN_EDITASE"/>
    <property type="match status" value="1"/>
</dbReference>
<dbReference type="GO" id="GO:0006396">
    <property type="term" value="P:RNA processing"/>
    <property type="evidence" value="ECO:0007669"/>
    <property type="project" value="InterPro"/>
</dbReference>
<dbReference type="InParanoid" id="A0A0C2TLZ9"/>
<accession>A0A0C2TLZ9</accession>
<dbReference type="FunCoup" id="A0A0C2TLZ9">
    <property type="interactions" value="445"/>
</dbReference>
<dbReference type="GO" id="GO:0005730">
    <property type="term" value="C:nucleolus"/>
    <property type="evidence" value="ECO:0007669"/>
    <property type="project" value="TreeGrafter"/>
</dbReference>
<dbReference type="GO" id="GO:0005737">
    <property type="term" value="C:cytoplasm"/>
    <property type="evidence" value="ECO:0007669"/>
    <property type="project" value="TreeGrafter"/>
</dbReference>
<dbReference type="AlphaFoldDB" id="A0A0C2TLZ9"/>
<keyword evidence="3" id="KW-1185">Reference proteome</keyword>
<name>A0A0C2TLZ9_AMAMK</name>
<dbReference type="GO" id="GO:0003725">
    <property type="term" value="F:double-stranded RNA binding"/>
    <property type="evidence" value="ECO:0007669"/>
    <property type="project" value="TreeGrafter"/>
</dbReference>
<dbReference type="EMBL" id="KN818229">
    <property type="protein sequence ID" value="KIL68169.1"/>
    <property type="molecule type" value="Genomic_DNA"/>
</dbReference>
<organism evidence="2 3">
    <name type="scientific">Amanita muscaria (strain Koide BX008)</name>
    <dbReference type="NCBI Taxonomy" id="946122"/>
    <lineage>
        <taxon>Eukaryota</taxon>
        <taxon>Fungi</taxon>
        <taxon>Dikarya</taxon>
        <taxon>Basidiomycota</taxon>
        <taxon>Agaricomycotina</taxon>
        <taxon>Agaricomycetes</taxon>
        <taxon>Agaricomycetidae</taxon>
        <taxon>Agaricales</taxon>
        <taxon>Pluteineae</taxon>
        <taxon>Amanitaceae</taxon>
        <taxon>Amanita</taxon>
    </lineage>
</organism>
<gene>
    <name evidence="2" type="ORF">M378DRAFT_71945</name>
</gene>
<evidence type="ECO:0000259" key="1">
    <source>
        <dbReference type="PROSITE" id="PS50141"/>
    </source>
</evidence>
<evidence type="ECO:0000313" key="3">
    <source>
        <dbReference type="Proteomes" id="UP000054549"/>
    </source>
</evidence>
<dbReference type="Pfam" id="PF02137">
    <property type="entry name" value="A_deamin"/>
    <property type="match status" value="1"/>
</dbReference>
<dbReference type="GO" id="GO:0008251">
    <property type="term" value="F:tRNA-specific adenosine deaminase activity"/>
    <property type="evidence" value="ECO:0007669"/>
    <property type="project" value="TreeGrafter"/>
</dbReference>
<dbReference type="PANTHER" id="PTHR10910">
    <property type="entry name" value="EUKARYOTE SPECIFIC DSRNA BINDING PROTEIN"/>
    <property type="match status" value="1"/>
</dbReference>
<dbReference type="SMART" id="SM00552">
    <property type="entry name" value="ADEAMc"/>
    <property type="match status" value="1"/>
</dbReference>
<proteinExistence type="predicted"/>
<protein>
    <recommendedName>
        <fullName evidence="1">A to I editase domain-containing protein</fullName>
    </recommendedName>
</protein>
<dbReference type="Proteomes" id="UP000054549">
    <property type="component" value="Unassembled WGS sequence"/>
</dbReference>
<dbReference type="STRING" id="946122.A0A0C2TLZ9"/>
<evidence type="ECO:0000313" key="2">
    <source>
        <dbReference type="EMBL" id="KIL68169.1"/>
    </source>
</evidence>
<feature type="domain" description="A to I editase" evidence="1">
    <location>
        <begin position="47"/>
        <end position="383"/>
    </location>
</feature>
<dbReference type="OrthoDB" id="10268011at2759"/>